<feature type="region of interest" description="Disordered" evidence="1">
    <location>
        <begin position="147"/>
        <end position="360"/>
    </location>
</feature>
<feature type="compositionally biased region" description="Basic residues" evidence="1">
    <location>
        <begin position="510"/>
        <end position="520"/>
    </location>
</feature>
<keyword evidence="2" id="KW-1185">Reference proteome</keyword>
<feature type="compositionally biased region" description="Basic and acidic residues" evidence="1">
    <location>
        <begin position="221"/>
        <end position="232"/>
    </location>
</feature>
<reference evidence="3" key="1">
    <citation type="submission" date="2025-08" db="UniProtKB">
        <authorList>
            <consortium name="RefSeq"/>
        </authorList>
    </citation>
    <scope>IDENTIFICATION</scope>
</reference>
<sequence>MGNVQSETSQESESAKDGEEKTNPDRSKPPDRGPKSSKHELESRGHGPPILEAQTASQPLNSEPGGGDRQVGTPEMGKNHSKKSKLKLSSMWAQNSASGGIKEASLCDKDPLMEKRGLACLSRADLQSRQVTFLQEDQPKELKVVLGPPQAAATDPRDLSVKRAPAKGKSRLDSAHLDQNMVGPQQQQQHLEKVVELGHVTGVPKEGMATEIVSTQHARTSAKESLEKEGHPSEALPSAKKQPLGASRGAEPSKMTEEAVAGPRTLNERSASGPAPSGCPALSGGKKTLLSWGAGQEEKEPAGQRDSTPGCDGDSQGLAFPPSSPPVEPPKPLTIPEGKPQAPESEGKAGAKDEAPGAEVVSSVTMQELMEKGLHFLYKVTIQPGQWPSSLKAGKQKPSVLTPGISYADILKQSPQKKPSAGAPVLPKALHHLASPSKKLPTFKGLEKDNPEDFSSLCQLFPEHFKEAAPKGPAPQAPSQQVVTFLEELSAGNPKGTEWQRPRPPTPYPQRRKGQGRKLPRFGTAVSQVVAFLGSNPKGDWLVQDEGQMPPNEATTAAVAKEEEGPSCPRSPGGAAKAAKEVGFFQPLSSLFSEGIPMEIDDPPLRPQRRPPGPDKGAKETIPVKVALCNASRAKVSPLVATHSFQKEEPIPPAPPLRPTQRSPRETQGVPSLASAAPPCAPAGLVPDPKAAPAATQARPKLVRKQGPGATKSKEKLKTSGPSKSKAPKGKGHKQWPRGYGMTPALRLEGPPLFPPFEKVARPFYFGEPLETPLALDKPATVDVGTSTQASPEEDGEAEGSDGRHWPAFQVSDSCPMRCYCKHQAPRKLPKNVVAWLNPSTNHLAEPPWVATAMLAVSLVAGTKFYLDSYKQEHVSSED</sequence>
<feature type="region of interest" description="Disordered" evidence="1">
    <location>
        <begin position="776"/>
        <end position="804"/>
    </location>
</feature>
<dbReference type="InterPro" id="IPR031400">
    <property type="entry name" value="GGN"/>
</dbReference>
<name>A0ABM5EQW8_9SAUR</name>
<feature type="region of interest" description="Disordered" evidence="1">
    <location>
        <begin position="486"/>
        <end position="520"/>
    </location>
</feature>
<feature type="region of interest" description="Disordered" evidence="1">
    <location>
        <begin position="540"/>
        <end position="579"/>
    </location>
</feature>
<accession>A0ABM5EQW8</accession>
<evidence type="ECO:0000313" key="2">
    <source>
        <dbReference type="Proteomes" id="UP001652642"/>
    </source>
</evidence>
<feature type="compositionally biased region" description="Basic and acidic residues" evidence="1">
    <location>
        <begin position="13"/>
        <end position="45"/>
    </location>
</feature>
<gene>
    <name evidence="3" type="primary">GGN</name>
</gene>
<dbReference type="PANTHER" id="PTHR47742">
    <property type="entry name" value="GAMETOGENETIN"/>
    <property type="match status" value="1"/>
</dbReference>
<feature type="compositionally biased region" description="Pro residues" evidence="1">
    <location>
        <begin position="322"/>
        <end position="333"/>
    </location>
</feature>
<feature type="region of interest" description="Disordered" evidence="1">
    <location>
        <begin position="592"/>
        <end position="624"/>
    </location>
</feature>
<proteinExistence type="predicted"/>
<evidence type="ECO:0000313" key="3">
    <source>
        <dbReference type="RefSeq" id="XP_072835546.1"/>
    </source>
</evidence>
<dbReference type="PANTHER" id="PTHR47742:SF1">
    <property type="entry name" value="GAMETOGENETIN"/>
    <property type="match status" value="1"/>
</dbReference>
<feature type="compositionally biased region" description="Polar residues" evidence="1">
    <location>
        <begin position="1"/>
        <end position="12"/>
    </location>
</feature>
<dbReference type="RefSeq" id="XP_072835546.1">
    <property type="nucleotide sequence ID" value="XM_072979445.1"/>
</dbReference>
<dbReference type="Proteomes" id="UP001652642">
    <property type="component" value="Chromosome 9"/>
</dbReference>
<feature type="compositionally biased region" description="Basic residues" evidence="1">
    <location>
        <begin position="726"/>
        <end position="736"/>
    </location>
</feature>
<dbReference type="Pfam" id="PF15685">
    <property type="entry name" value="GGN"/>
    <property type="match status" value="1"/>
</dbReference>
<feature type="region of interest" description="Disordered" evidence="1">
    <location>
        <begin position="1"/>
        <end position="106"/>
    </location>
</feature>
<dbReference type="GeneID" id="110075612"/>
<organism evidence="2 3">
    <name type="scientific">Pogona vitticeps</name>
    <name type="common">central bearded dragon</name>
    <dbReference type="NCBI Taxonomy" id="103695"/>
    <lineage>
        <taxon>Eukaryota</taxon>
        <taxon>Metazoa</taxon>
        <taxon>Chordata</taxon>
        <taxon>Craniata</taxon>
        <taxon>Vertebrata</taxon>
        <taxon>Euteleostomi</taxon>
        <taxon>Lepidosauria</taxon>
        <taxon>Squamata</taxon>
        <taxon>Bifurcata</taxon>
        <taxon>Unidentata</taxon>
        <taxon>Episquamata</taxon>
        <taxon>Toxicofera</taxon>
        <taxon>Iguania</taxon>
        <taxon>Acrodonta</taxon>
        <taxon>Agamidae</taxon>
        <taxon>Amphibolurinae</taxon>
        <taxon>Pogona</taxon>
    </lineage>
</organism>
<feature type="region of interest" description="Disordered" evidence="1">
    <location>
        <begin position="640"/>
        <end position="743"/>
    </location>
</feature>
<feature type="compositionally biased region" description="Basic and acidic residues" evidence="1">
    <location>
        <begin position="345"/>
        <end position="355"/>
    </location>
</feature>
<protein>
    <submittedName>
        <fullName evidence="3">Gametogenetin</fullName>
    </submittedName>
</protein>
<evidence type="ECO:0000256" key="1">
    <source>
        <dbReference type="SAM" id="MobiDB-lite"/>
    </source>
</evidence>